<dbReference type="AlphaFoldDB" id="A0A844F5F8"/>
<name>A0A844F5F8_CLOSV</name>
<evidence type="ECO:0000256" key="1">
    <source>
        <dbReference type="SAM" id="Phobius"/>
    </source>
</evidence>
<gene>
    <name evidence="2" type="ORF">FYJ37_15745</name>
</gene>
<sequence>MTAKYQQIALNDIFSDFQSKLIDNYPLSLFFFQNTLISMNLFHPSSIRPSGFSKVPDTSLLSRFKHNFDAYIELMFQRMVDHTEPICQLIHVSLSQTLTFDTSGIELYVTEDWALPGIALLLMMAILNPLIQILPSRRKPILLTKISPLVMPPL</sequence>
<evidence type="ECO:0000313" key="2">
    <source>
        <dbReference type="EMBL" id="MSS41742.1"/>
    </source>
</evidence>
<dbReference type="Proteomes" id="UP000462363">
    <property type="component" value="Unassembled WGS sequence"/>
</dbReference>
<proteinExistence type="predicted"/>
<dbReference type="EMBL" id="VUMB01000048">
    <property type="protein sequence ID" value="MSS41742.1"/>
    <property type="molecule type" value="Genomic_DNA"/>
</dbReference>
<reference evidence="2 3" key="1">
    <citation type="submission" date="2019-08" db="EMBL/GenBank/DDBJ databases">
        <title>In-depth cultivation of the pig gut microbiome towards novel bacterial diversity and tailored functional studies.</title>
        <authorList>
            <person name="Wylensek D."/>
            <person name="Hitch T.C.A."/>
            <person name="Clavel T."/>
        </authorList>
    </citation>
    <scope>NUCLEOTIDE SEQUENCE [LARGE SCALE GENOMIC DNA]</scope>
    <source>
        <strain evidence="2 3">BL-389-WT-3D</strain>
    </source>
</reference>
<organism evidence="2 3">
    <name type="scientific">Clostridium scindens (strain JCM 10418 / VPI 12708)</name>
    <dbReference type="NCBI Taxonomy" id="29347"/>
    <lineage>
        <taxon>Bacteria</taxon>
        <taxon>Bacillati</taxon>
        <taxon>Bacillota</taxon>
        <taxon>Clostridia</taxon>
        <taxon>Lachnospirales</taxon>
        <taxon>Lachnospiraceae</taxon>
    </lineage>
</organism>
<dbReference type="RefSeq" id="WP_154322179.1">
    <property type="nucleotide sequence ID" value="NZ_CAMAAA010000071.1"/>
</dbReference>
<accession>A0A844F5F8</accession>
<keyword evidence="1" id="KW-1133">Transmembrane helix</keyword>
<comment type="caution">
    <text evidence="2">The sequence shown here is derived from an EMBL/GenBank/DDBJ whole genome shotgun (WGS) entry which is preliminary data.</text>
</comment>
<feature type="transmembrane region" description="Helical" evidence="1">
    <location>
        <begin position="113"/>
        <end position="131"/>
    </location>
</feature>
<protein>
    <submittedName>
        <fullName evidence="2">Uncharacterized protein</fullName>
    </submittedName>
</protein>
<keyword evidence="1" id="KW-0472">Membrane</keyword>
<keyword evidence="1" id="KW-0812">Transmembrane</keyword>
<evidence type="ECO:0000313" key="3">
    <source>
        <dbReference type="Proteomes" id="UP000462363"/>
    </source>
</evidence>